<dbReference type="EMBL" id="CM008971">
    <property type="protein sequence ID" value="PNW78172.1"/>
    <property type="molecule type" value="Genomic_DNA"/>
</dbReference>
<proteinExistence type="predicted"/>
<keyword evidence="3" id="KW-1185">Reference proteome</keyword>
<accession>A0A2K3DCC2</accession>
<dbReference type="RefSeq" id="XP_001698647.2">
    <property type="nucleotide sequence ID" value="XM_001698595.2"/>
</dbReference>
<sequence>MEQLIQAGKLVATLSEKFKKDAKWTLAAARAITQITTAERSVIFASSEGRQLELLNELANRELAGLRVQSATGAGASTGAPDAEHPRDQQAAPPPSSATTWWPASWLGAVAPTWRARGGEEGSRQQQQQEDSAAGSTMPVSSGPHSAVVASMHAPGATNSLSSSSPSPSQHLSTCRQRRPHRAGPRQAASEGTL</sequence>
<reference evidence="2 3" key="1">
    <citation type="journal article" date="2007" name="Science">
        <title>The Chlamydomonas genome reveals the evolution of key animal and plant functions.</title>
        <authorList>
            <person name="Merchant S.S."/>
            <person name="Prochnik S.E."/>
            <person name="Vallon O."/>
            <person name="Harris E.H."/>
            <person name="Karpowicz S.J."/>
            <person name="Witman G.B."/>
            <person name="Terry A."/>
            <person name="Salamov A."/>
            <person name="Fritz-Laylin L.K."/>
            <person name="Marechal-Drouard L."/>
            <person name="Marshall W.F."/>
            <person name="Qu L.H."/>
            <person name="Nelson D.R."/>
            <person name="Sanderfoot A.A."/>
            <person name="Spalding M.H."/>
            <person name="Kapitonov V.V."/>
            <person name="Ren Q."/>
            <person name="Ferris P."/>
            <person name="Lindquist E."/>
            <person name="Shapiro H."/>
            <person name="Lucas S.M."/>
            <person name="Grimwood J."/>
            <person name="Schmutz J."/>
            <person name="Cardol P."/>
            <person name="Cerutti H."/>
            <person name="Chanfreau G."/>
            <person name="Chen C.L."/>
            <person name="Cognat V."/>
            <person name="Croft M.T."/>
            <person name="Dent R."/>
            <person name="Dutcher S."/>
            <person name="Fernandez E."/>
            <person name="Fukuzawa H."/>
            <person name="Gonzalez-Ballester D."/>
            <person name="Gonzalez-Halphen D."/>
            <person name="Hallmann A."/>
            <person name="Hanikenne M."/>
            <person name="Hippler M."/>
            <person name="Inwood W."/>
            <person name="Jabbari K."/>
            <person name="Kalanon M."/>
            <person name="Kuras R."/>
            <person name="Lefebvre P.A."/>
            <person name="Lemaire S.D."/>
            <person name="Lobanov A.V."/>
            <person name="Lohr M."/>
            <person name="Manuell A."/>
            <person name="Meier I."/>
            <person name="Mets L."/>
            <person name="Mittag M."/>
            <person name="Mittelmeier T."/>
            <person name="Moroney J.V."/>
            <person name="Moseley J."/>
            <person name="Napoli C."/>
            <person name="Nedelcu A.M."/>
            <person name="Niyogi K."/>
            <person name="Novoselov S.V."/>
            <person name="Paulsen I.T."/>
            <person name="Pazour G."/>
            <person name="Purton S."/>
            <person name="Ral J.P."/>
            <person name="Riano-Pachon D.M."/>
            <person name="Riekhof W."/>
            <person name="Rymarquis L."/>
            <person name="Schroda M."/>
            <person name="Stern D."/>
            <person name="Umen J."/>
            <person name="Willows R."/>
            <person name="Wilson N."/>
            <person name="Zimmer S.L."/>
            <person name="Allmer J."/>
            <person name="Balk J."/>
            <person name="Bisova K."/>
            <person name="Chen C.J."/>
            <person name="Elias M."/>
            <person name="Gendler K."/>
            <person name="Hauser C."/>
            <person name="Lamb M.R."/>
            <person name="Ledford H."/>
            <person name="Long J.C."/>
            <person name="Minagawa J."/>
            <person name="Page M.D."/>
            <person name="Pan J."/>
            <person name="Pootakham W."/>
            <person name="Roje S."/>
            <person name="Rose A."/>
            <person name="Stahlberg E."/>
            <person name="Terauchi A.M."/>
            <person name="Yang P."/>
            <person name="Ball S."/>
            <person name="Bowler C."/>
            <person name="Dieckmann C.L."/>
            <person name="Gladyshev V.N."/>
            <person name="Green P."/>
            <person name="Jorgensen R."/>
            <person name="Mayfield S."/>
            <person name="Mueller-Roeber B."/>
            <person name="Rajamani S."/>
            <person name="Sayre R.T."/>
            <person name="Brokstein P."/>
            <person name="Dubchak I."/>
            <person name="Goodstein D."/>
            <person name="Hornick L."/>
            <person name="Huang Y.W."/>
            <person name="Jhaveri J."/>
            <person name="Luo Y."/>
            <person name="Martinez D."/>
            <person name="Ngau W.C."/>
            <person name="Otillar B."/>
            <person name="Poliakov A."/>
            <person name="Porter A."/>
            <person name="Szajkowski L."/>
            <person name="Werner G."/>
            <person name="Zhou K."/>
            <person name="Grigoriev I.V."/>
            <person name="Rokhsar D.S."/>
            <person name="Grossman A.R."/>
        </authorList>
    </citation>
    <scope>NUCLEOTIDE SEQUENCE [LARGE SCALE GENOMIC DNA]</scope>
    <source>
        <strain evidence="3">CC-503</strain>
    </source>
</reference>
<dbReference type="Gramene" id="PNW78172">
    <property type="protein sequence ID" value="PNW78172"/>
    <property type="gene ID" value="CHLRE_10g466900v5"/>
</dbReference>
<feature type="region of interest" description="Disordered" evidence="1">
    <location>
        <begin position="72"/>
        <end position="104"/>
    </location>
</feature>
<dbReference type="ExpressionAtlas" id="A0A2K3DCC2">
    <property type="expression patterns" value="baseline"/>
</dbReference>
<feature type="compositionally biased region" description="Low complexity" evidence="1">
    <location>
        <begin position="160"/>
        <end position="173"/>
    </location>
</feature>
<dbReference type="GeneID" id="5724200"/>
<dbReference type="AlphaFoldDB" id="A0A2K3DCC2"/>
<dbReference type="PaxDb" id="3055-EDP08140"/>
<evidence type="ECO:0000256" key="1">
    <source>
        <dbReference type="SAM" id="MobiDB-lite"/>
    </source>
</evidence>
<feature type="compositionally biased region" description="Low complexity" evidence="1">
    <location>
        <begin position="124"/>
        <end position="136"/>
    </location>
</feature>
<dbReference type="KEGG" id="cre:CHLRE_10g466900v5"/>
<name>A0A2K3DCC2_CHLRE</name>
<gene>
    <name evidence="2" type="ORF">CHLRE_10g466900v5</name>
</gene>
<dbReference type="OrthoDB" id="544367at2759"/>
<organism evidence="2 3">
    <name type="scientific">Chlamydomonas reinhardtii</name>
    <name type="common">Chlamydomonas smithii</name>
    <dbReference type="NCBI Taxonomy" id="3055"/>
    <lineage>
        <taxon>Eukaryota</taxon>
        <taxon>Viridiplantae</taxon>
        <taxon>Chlorophyta</taxon>
        <taxon>core chlorophytes</taxon>
        <taxon>Chlorophyceae</taxon>
        <taxon>CS clade</taxon>
        <taxon>Chlamydomonadales</taxon>
        <taxon>Chlamydomonadaceae</taxon>
        <taxon>Chlamydomonas</taxon>
    </lineage>
</organism>
<feature type="region of interest" description="Disordered" evidence="1">
    <location>
        <begin position="116"/>
        <end position="194"/>
    </location>
</feature>
<dbReference type="InParanoid" id="A0A2K3DCC2"/>
<dbReference type="Proteomes" id="UP000006906">
    <property type="component" value="Chromosome 10"/>
</dbReference>
<protein>
    <submittedName>
        <fullName evidence="2">Uncharacterized protein</fullName>
    </submittedName>
</protein>
<evidence type="ECO:0000313" key="3">
    <source>
        <dbReference type="Proteomes" id="UP000006906"/>
    </source>
</evidence>
<evidence type="ECO:0000313" key="2">
    <source>
        <dbReference type="EMBL" id="PNW78172.1"/>
    </source>
</evidence>